<evidence type="ECO:0000256" key="4">
    <source>
        <dbReference type="ARBA" id="ARBA00022723"/>
    </source>
</evidence>
<accession>K5W013</accession>
<keyword evidence="4 7" id="KW-0479">Metal-binding</keyword>
<reference evidence="9 10" key="1">
    <citation type="journal article" date="2012" name="BMC Genomics">
        <title>Comparative genomics of the white-rot fungi, Phanerochaete carnosa and P. chrysosporium, to elucidate the genetic basis of the distinct wood types they colonize.</title>
        <authorList>
            <person name="Suzuki H."/>
            <person name="MacDonald J."/>
            <person name="Syed K."/>
            <person name="Salamov A."/>
            <person name="Hori C."/>
            <person name="Aerts A."/>
            <person name="Henrissat B."/>
            <person name="Wiebenga A."/>
            <person name="vanKuyk P.A."/>
            <person name="Barry K."/>
            <person name="Lindquist E."/>
            <person name="LaButti K."/>
            <person name="Lapidus A."/>
            <person name="Lucas S."/>
            <person name="Coutinho P."/>
            <person name="Gong Y."/>
            <person name="Samejima M."/>
            <person name="Mahadevan R."/>
            <person name="Abou-Zaid M."/>
            <person name="de Vries R.P."/>
            <person name="Igarashi K."/>
            <person name="Yadav J.S."/>
            <person name="Grigoriev I.V."/>
            <person name="Master E.R."/>
        </authorList>
    </citation>
    <scope>NUCLEOTIDE SEQUENCE [LARGE SCALE GENOMIC DNA]</scope>
    <source>
        <strain evidence="9 10">HHB-10118-sp</strain>
    </source>
</reference>
<sequence>MLPEGPRELQDRLAPCLSFYGLSPTGKWSFYGTSDEACLEEAFPQINRGGLSDALHPLKTKFVWLESEAAAVDDSLLSIQAQDAFDYVLASIKSAASLSMSDGQQRILDGEQKPEPVEVMYRERTASAMLLRVDESLAPTIDMHLPRFWKSMIIPSKPQPFIPVPITAVERVRDILKHAKFDPVVASVVSNISVPHMKHDVRWLTGEDPKSPIISRHSFSDDARTAAEWLKERFEETGATCNLQPFQSGFTPNVICSYSSTVNTTETILLSAHYDSRGSFGLTRAPGGDDDGSGTVALLSIARTIKRLGVKFRKNVQLCAFGGEEQGLLGSRAYARELREQGANLTLMVQADMIGYHKPGEPPQLGLPNLIGTPAVTHLVANLSALYSPELTVGFTPACCSDHQSFHEQGFPSTQVFERAGTIADPMYHNSGDLSDRQGYDFEQIKSIAKVQFATLLHSAGFELPDNSL</sequence>
<comment type="similarity">
    <text evidence="2">Belongs to the peptidase M28 family. M28B subfamily.</text>
</comment>
<dbReference type="InterPro" id="IPR045175">
    <property type="entry name" value="M28_fam"/>
</dbReference>
<dbReference type="GO" id="GO:0008235">
    <property type="term" value="F:metalloexopeptidase activity"/>
    <property type="evidence" value="ECO:0007669"/>
    <property type="project" value="InterPro"/>
</dbReference>
<dbReference type="PANTHER" id="PTHR12147:SF26">
    <property type="entry name" value="PEPTIDASE M28 DOMAIN-CONTAINING PROTEIN"/>
    <property type="match status" value="1"/>
</dbReference>
<dbReference type="Proteomes" id="UP000008370">
    <property type="component" value="Unassembled WGS sequence"/>
</dbReference>
<dbReference type="EMBL" id="JH930475">
    <property type="protein sequence ID" value="EKM52420.1"/>
    <property type="molecule type" value="Genomic_DNA"/>
</dbReference>
<keyword evidence="5 7" id="KW-0378">Hydrolase</keyword>
<dbReference type="AlphaFoldDB" id="K5W013"/>
<protein>
    <recommendedName>
        <fullName evidence="7">Peptide hydrolase</fullName>
        <ecNumber evidence="7">3.4.-.-</ecNumber>
    </recommendedName>
</protein>
<evidence type="ECO:0000256" key="1">
    <source>
        <dbReference type="ARBA" id="ARBA00001947"/>
    </source>
</evidence>
<dbReference type="GeneID" id="18917817"/>
<evidence type="ECO:0000256" key="7">
    <source>
        <dbReference type="RuleBase" id="RU361240"/>
    </source>
</evidence>
<evidence type="ECO:0000256" key="2">
    <source>
        <dbReference type="ARBA" id="ARBA00005634"/>
    </source>
</evidence>
<gene>
    <name evidence="9" type="ORF">PHACADRAFT_260789</name>
</gene>
<keyword evidence="6 7" id="KW-0862">Zinc</keyword>
<keyword evidence="3 7" id="KW-0645">Protease</keyword>
<dbReference type="OrthoDB" id="10013407at2759"/>
<comment type="cofactor">
    <cofactor evidence="1">
        <name>Zn(2+)</name>
        <dbReference type="ChEBI" id="CHEBI:29105"/>
    </cofactor>
</comment>
<dbReference type="Pfam" id="PF04389">
    <property type="entry name" value="Peptidase_M28"/>
    <property type="match status" value="1"/>
</dbReference>
<evidence type="ECO:0000256" key="6">
    <source>
        <dbReference type="ARBA" id="ARBA00022833"/>
    </source>
</evidence>
<dbReference type="PANTHER" id="PTHR12147">
    <property type="entry name" value="METALLOPEPTIDASE M28 FAMILY MEMBER"/>
    <property type="match status" value="1"/>
</dbReference>
<dbReference type="SUPFAM" id="SSF53187">
    <property type="entry name" value="Zn-dependent exopeptidases"/>
    <property type="match status" value="1"/>
</dbReference>
<dbReference type="InParanoid" id="K5W013"/>
<dbReference type="GO" id="GO:0046872">
    <property type="term" value="F:metal ion binding"/>
    <property type="evidence" value="ECO:0007669"/>
    <property type="project" value="UniProtKB-KW"/>
</dbReference>
<dbReference type="KEGG" id="pco:PHACADRAFT_260789"/>
<dbReference type="EC" id="3.4.-.-" evidence="7"/>
<dbReference type="InterPro" id="IPR007484">
    <property type="entry name" value="Peptidase_M28"/>
</dbReference>
<dbReference type="GO" id="GO:0006508">
    <property type="term" value="P:proteolysis"/>
    <property type="evidence" value="ECO:0007669"/>
    <property type="project" value="UniProtKB-KW"/>
</dbReference>
<feature type="domain" description="Peptidase M28" evidence="8">
    <location>
        <begin position="253"/>
        <end position="437"/>
    </location>
</feature>
<proteinExistence type="inferred from homology"/>
<evidence type="ECO:0000313" key="9">
    <source>
        <dbReference type="EMBL" id="EKM52420.1"/>
    </source>
</evidence>
<dbReference type="RefSeq" id="XP_007398767.1">
    <property type="nucleotide sequence ID" value="XM_007398705.1"/>
</dbReference>
<keyword evidence="10" id="KW-1185">Reference proteome</keyword>
<organism evidence="9 10">
    <name type="scientific">Phanerochaete carnosa (strain HHB-10118-sp)</name>
    <name type="common">White-rot fungus</name>
    <name type="synonym">Peniophora carnosa</name>
    <dbReference type="NCBI Taxonomy" id="650164"/>
    <lineage>
        <taxon>Eukaryota</taxon>
        <taxon>Fungi</taxon>
        <taxon>Dikarya</taxon>
        <taxon>Basidiomycota</taxon>
        <taxon>Agaricomycotina</taxon>
        <taxon>Agaricomycetes</taxon>
        <taxon>Polyporales</taxon>
        <taxon>Phanerochaetaceae</taxon>
        <taxon>Phanerochaete</taxon>
    </lineage>
</organism>
<evidence type="ECO:0000259" key="8">
    <source>
        <dbReference type="Pfam" id="PF04389"/>
    </source>
</evidence>
<evidence type="ECO:0000256" key="3">
    <source>
        <dbReference type="ARBA" id="ARBA00022670"/>
    </source>
</evidence>
<dbReference type="HOGENOM" id="CLU_025286_0_0_1"/>
<evidence type="ECO:0000256" key="5">
    <source>
        <dbReference type="ARBA" id="ARBA00022801"/>
    </source>
</evidence>
<evidence type="ECO:0000313" key="10">
    <source>
        <dbReference type="Proteomes" id="UP000008370"/>
    </source>
</evidence>
<name>K5W013_PHACS</name>
<dbReference type="Gene3D" id="3.40.630.10">
    <property type="entry name" value="Zn peptidases"/>
    <property type="match status" value="1"/>
</dbReference>